<dbReference type="PROSITE" id="PS00061">
    <property type="entry name" value="ADH_SHORT"/>
    <property type="match status" value="1"/>
</dbReference>
<dbReference type="PRINTS" id="PR00080">
    <property type="entry name" value="SDRFAMILY"/>
</dbReference>
<evidence type="ECO:0000256" key="3">
    <source>
        <dbReference type="RuleBase" id="RU000363"/>
    </source>
</evidence>
<dbReference type="Pfam" id="PF00106">
    <property type="entry name" value="adh_short"/>
    <property type="match status" value="1"/>
</dbReference>
<comment type="caution">
    <text evidence="4">The sequence shown here is derived from an EMBL/GenBank/DDBJ whole genome shotgun (WGS) entry which is preliminary data.</text>
</comment>
<dbReference type="InterPro" id="IPR002347">
    <property type="entry name" value="SDR_fam"/>
</dbReference>
<dbReference type="Gene3D" id="3.40.50.720">
    <property type="entry name" value="NAD(P)-binding Rossmann-like Domain"/>
    <property type="match status" value="1"/>
</dbReference>
<dbReference type="EMBL" id="LNQL01000002">
    <property type="protein sequence ID" value="KSU49303.1"/>
    <property type="molecule type" value="Genomic_DNA"/>
</dbReference>
<dbReference type="PIRSF" id="PIRSF000126">
    <property type="entry name" value="11-beta-HSD1"/>
    <property type="match status" value="1"/>
</dbReference>
<dbReference type="GO" id="GO:0016020">
    <property type="term" value="C:membrane"/>
    <property type="evidence" value="ECO:0007669"/>
    <property type="project" value="TreeGrafter"/>
</dbReference>
<sequence>MQLINRTIVITGASSGLGEALARTLHKEGANLILIARREDRLQTLASELQADYLVYDLEKAPEILAKTLANRCGRIDILINNAGFGEFSFLDDTSIETIESMHRINVLSPVRLTKACLPLLKEGGMIVNVASQAGKLPTPKSTIYCMTKAAMLQFSNALRLELRPKGIHVMTVNPGPIATEFFVRADVDRKYEQNVASIVLSKERLASTVVRAIERRKREVNAPWWMELSAKGYGVMPRLIEWLGKPGFDKK</sequence>
<proteinExistence type="inferred from homology"/>
<comment type="similarity">
    <text evidence="1 3">Belongs to the short-chain dehydrogenases/reductases (SDR) family.</text>
</comment>
<evidence type="ECO:0000313" key="4">
    <source>
        <dbReference type="EMBL" id="KSU49303.1"/>
    </source>
</evidence>
<dbReference type="PANTHER" id="PTHR44196:SF1">
    <property type="entry name" value="DEHYDROGENASE_REDUCTASE SDR FAMILY MEMBER 7B"/>
    <property type="match status" value="1"/>
</dbReference>
<dbReference type="RefSeq" id="WP_058265149.1">
    <property type="nucleotide sequence ID" value="NZ_FMYN01000002.1"/>
</dbReference>
<organism evidence="4 5">
    <name type="scientific">Exiguobacterium indicum</name>
    <dbReference type="NCBI Taxonomy" id="296995"/>
    <lineage>
        <taxon>Bacteria</taxon>
        <taxon>Bacillati</taxon>
        <taxon>Bacillota</taxon>
        <taxon>Bacilli</taxon>
        <taxon>Bacillales</taxon>
        <taxon>Bacillales Family XII. Incertae Sedis</taxon>
        <taxon>Exiguobacterium</taxon>
    </lineage>
</organism>
<dbReference type="PANTHER" id="PTHR44196">
    <property type="entry name" value="DEHYDROGENASE/REDUCTASE SDR FAMILY MEMBER 7B"/>
    <property type="match status" value="1"/>
</dbReference>
<protein>
    <submittedName>
        <fullName evidence="4">Short-chain dehydrogenase</fullName>
    </submittedName>
</protein>
<dbReference type="InterPro" id="IPR020904">
    <property type="entry name" value="Sc_DH/Rdtase_CS"/>
</dbReference>
<keyword evidence="2" id="KW-0560">Oxidoreductase</keyword>
<gene>
    <name evidence="4" type="ORF">AS033_08015</name>
</gene>
<dbReference type="SUPFAM" id="SSF51735">
    <property type="entry name" value="NAD(P)-binding Rossmann-fold domains"/>
    <property type="match status" value="1"/>
</dbReference>
<dbReference type="AlphaFoldDB" id="A0A0V8GG75"/>
<dbReference type="Proteomes" id="UP000053797">
    <property type="component" value="Unassembled WGS sequence"/>
</dbReference>
<reference evidence="4 5" key="1">
    <citation type="journal article" date="2015" name="Int. J. Syst. Evol. Microbiol.">
        <title>Exiguobacterium enclense sp. nov., isolated from sediment.</title>
        <authorList>
            <person name="Dastager S.G."/>
            <person name="Mawlankar R."/>
            <person name="Sonalkar V.V."/>
            <person name="Thorat M.N."/>
            <person name="Mual P."/>
            <person name="Verma A."/>
            <person name="Krishnamurthi S."/>
            <person name="Tang S.K."/>
            <person name="Li W.J."/>
        </authorList>
    </citation>
    <scope>NUCLEOTIDE SEQUENCE [LARGE SCALE GENOMIC DNA]</scope>
    <source>
        <strain evidence="4 5">NIO-1109</strain>
    </source>
</reference>
<dbReference type="GO" id="GO:0016491">
    <property type="term" value="F:oxidoreductase activity"/>
    <property type="evidence" value="ECO:0007669"/>
    <property type="project" value="UniProtKB-KW"/>
</dbReference>
<evidence type="ECO:0000256" key="1">
    <source>
        <dbReference type="ARBA" id="ARBA00006484"/>
    </source>
</evidence>
<dbReference type="PRINTS" id="PR00081">
    <property type="entry name" value="GDHRDH"/>
</dbReference>
<dbReference type="InterPro" id="IPR036291">
    <property type="entry name" value="NAD(P)-bd_dom_sf"/>
</dbReference>
<name>A0A0V8GG75_9BACL</name>
<accession>A0A0V8GG75</accession>
<dbReference type="OrthoDB" id="9793345at2"/>
<evidence type="ECO:0000256" key="2">
    <source>
        <dbReference type="ARBA" id="ARBA00023002"/>
    </source>
</evidence>
<evidence type="ECO:0000313" key="5">
    <source>
        <dbReference type="Proteomes" id="UP000053797"/>
    </source>
</evidence>